<dbReference type="InterPro" id="IPR005312">
    <property type="entry name" value="DUF1759"/>
</dbReference>
<organism evidence="1">
    <name type="scientific">Lygus hesperus</name>
    <name type="common">Western plant bug</name>
    <dbReference type="NCBI Taxonomy" id="30085"/>
    <lineage>
        <taxon>Eukaryota</taxon>
        <taxon>Metazoa</taxon>
        <taxon>Ecdysozoa</taxon>
        <taxon>Arthropoda</taxon>
        <taxon>Hexapoda</taxon>
        <taxon>Insecta</taxon>
        <taxon>Pterygota</taxon>
        <taxon>Neoptera</taxon>
        <taxon>Paraneoptera</taxon>
        <taxon>Hemiptera</taxon>
        <taxon>Heteroptera</taxon>
        <taxon>Panheteroptera</taxon>
        <taxon>Cimicomorpha</taxon>
        <taxon>Miridae</taxon>
        <taxon>Mirini</taxon>
        <taxon>Lygus</taxon>
    </lineage>
</organism>
<sequence>MTNGQESPDLARDEAELLIKQEYYKKLRENTFTQLQAAFDASKAVGAGSISQFLARCNALEDIRDRFYGHCDAITEINVMLPSENQLDVTNVLSSFDTMYYEIRALEGNIRSKFETTFTPISEIRLPRIDVPVWDGQLQTFHNWWALYNSVVHNGSYTNTAKFAYLRSLLSGPPLKLIETMEISDVNYALAYAKIEDMYANKRVLAAYHVDCMLDFKTLSRESVSDLKSFLTVFDTNYKAFQNLDISSHSDFFVFQCALRALPPSLRILFERSVPSKSGIPSFFDLINFIREQCRIKEFFMPTTITAP</sequence>
<dbReference type="PANTHER" id="PTHR22954">
    <property type="entry name" value="RETROVIRAL PROTEASE-RELATED"/>
    <property type="match status" value="1"/>
</dbReference>
<dbReference type="Pfam" id="PF03564">
    <property type="entry name" value="DUF1759"/>
    <property type="match status" value="1"/>
</dbReference>
<dbReference type="EMBL" id="GBHO01030118">
    <property type="protein sequence ID" value="JAG13486.1"/>
    <property type="molecule type" value="Transcribed_RNA"/>
</dbReference>
<dbReference type="AlphaFoldDB" id="A0A0A9X1E0"/>
<feature type="non-terminal residue" evidence="1">
    <location>
        <position position="308"/>
    </location>
</feature>
<reference evidence="1" key="1">
    <citation type="journal article" date="2014" name="PLoS ONE">
        <title>Transcriptome-Based Identification of ABC Transporters in the Western Tarnished Plant Bug Lygus hesperus.</title>
        <authorList>
            <person name="Hull J.J."/>
            <person name="Chaney K."/>
            <person name="Geib S.M."/>
            <person name="Fabrick J.A."/>
            <person name="Brent C.S."/>
            <person name="Walsh D."/>
            <person name="Lavine L.C."/>
        </authorList>
    </citation>
    <scope>NUCLEOTIDE SEQUENCE</scope>
</reference>
<proteinExistence type="predicted"/>
<evidence type="ECO:0000313" key="1">
    <source>
        <dbReference type="EMBL" id="JAG13486.1"/>
    </source>
</evidence>
<accession>A0A0A9X1E0</accession>
<reference evidence="1" key="2">
    <citation type="submission" date="2014-07" db="EMBL/GenBank/DDBJ databases">
        <authorList>
            <person name="Hull J."/>
        </authorList>
    </citation>
    <scope>NUCLEOTIDE SEQUENCE</scope>
</reference>
<protein>
    <submittedName>
        <fullName evidence="1">Telomere replication protein EST3</fullName>
    </submittedName>
</protein>
<gene>
    <name evidence="1" type="primary">EST3</name>
    <name evidence="1" type="ORF">CM83_50111</name>
</gene>
<dbReference type="PANTHER" id="PTHR22954:SF3">
    <property type="entry name" value="PROTEIN CBG08539"/>
    <property type="match status" value="1"/>
</dbReference>
<name>A0A0A9X1E0_LYGHE</name>